<reference evidence="2 3" key="1">
    <citation type="journal article" date="2021" name="Plant Biotechnol. J.">
        <title>Multi-omics assisted identification of the key and species-specific regulatory components of drought-tolerant mechanisms in Gossypium stocksii.</title>
        <authorList>
            <person name="Yu D."/>
            <person name="Ke L."/>
            <person name="Zhang D."/>
            <person name="Wu Y."/>
            <person name="Sun Y."/>
            <person name="Mei J."/>
            <person name="Sun J."/>
            <person name="Sun Y."/>
        </authorList>
    </citation>
    <scope>NUCLEOTIDE SEQUENCE [LARGE SCALE GENOMIC DNA]</scope>
    <source>
        <strain evidence="3">cv. E1</strain>
        <tissue evidence="2">Leaf</tissue>
    </source>
</reference>
<proteinExistence type="predicted"/>
<evidence type="ECO:0000256" key="1">
    <source>
        <dbReference type="SAM" id="MobiDB-lite"/>
    </source>
</evidence>
<evidence type="ECO:0000313" key="2">
    <source>
        <dbReference type="EMBL" id="KAH1047642.1"/>
    </source>
</evidence>
<accession>A0A9D3ZMQ8</accession>
<sequence length="84" mass="9743">MSKEEFEQRLARKSLRETLSAVEERVGRLEVRSDGSQGKSPERREELRQQDETEGNQVSAIREPQRGRCENGWGRMSRARVQSP</sequence>
<keyword evidence="3" id="KW-1185">Reference proteome</keyword>
<protein>
    <submittedName>
        <fullName evidence="2">Uncharacterized protein</fullName>
    </submittedName>
</protein>
<dbReference type="EMBL" id="JAIQCV010000011">
    <property type="protein sequence ID" value="KAH1047642.1"/>
    <property type="molecule type" value="Genomic_DNA"/>
</dbReference>
<dbReference type="Proteomes" id="UP000828251">
    <property type="component" value="Unassembled WGS sequence"/>
</dbReference>
<dbReference type="AlphaFoldDB" id="A0A9D3ZMQ8"/>
<comment type="caution">
    <text evidence="2">The sequence shown here is derived from an EMBL/GenBank/DDBJ whole genome shotgun (WGS) entry which is preliminary data.</text>
</comment>
<evidence type="ECO:0000313" key="3">
    <source>
        <dbReference type="Proteomes" id="UP000828251"/>
    </source>
</evidence>
<organism evidence="2 3">
    <name type="scientific">Gossypium stocksii</name>
    <dbReference type="NCBI Taxonomy" id="47602"/>
    <lineage>
        <taxon>Eukaryota</taxon>
        <taxon>Viridiplantae</taxon>
        <taxon>Streptophyta</taxon>
        <taxon>Embryophyta</taxon>
        <taxon>Tracheophyta</taxon>
        <taxon>Spermatophyta</taxon>
        <taxon>Magnoliopsida</taxon>
        <taxon>eudicotyledons</taxon>
        <taxon>Gunneridae</taxon>
        <taxon>Pentapetalae</taxon>
        <taxon>rosids</taxon>
        <taxon>malvids</taxon>
        <taxon>Malvales</taxon>
        <taxon>Malvaceae</taxon>
        <taxon>Malvoideae</taxon>
        <taxon>Gossypium</taxon>
    </lineage>
</organism>
<gene>
    <name evidence="2" type="ORF">J1N35_038426</name>
</gene>
<name>A0A9D3ZMQ8_9ROSI</name>
<feature type="region of interest" description="Disordered" evidence="1">
    <location>
        <begin position="28"/>
        <end position="84"/>
    </location>
</feature>
<feature type="compositionally biased region" description="Basic and acidic residues" evidence="1">
    <location>
        <begin position="40"/>
        <end position="51"/>
    </location>
</feature>